<feature type="region of interest" description="Disordered" evidence="5">
    <location>
        <begin position="1"/>
        <end position="20"/>
    </location>
</feature>
<evidence type="ECO:0000313" key="6">
    <source>
        <dbReference type="EMBL" id="QDQ97311.1"/>
    </source>
</evidence>
<evidence type="ECO:0000256" key="2">
    <source>
        <dbReference type="ARBA" id="ARBA00022618"/>
    </source>
</evidence>
<dbReference type="GO" id="GO:0051301">
    <property type="term" value="P:cell division"/>
    <property type="evidence" value="ECO:0007669"/>
    <property type="project" value="UniProtKB-KW"/>
</dbReference>
<dbReference type="GO" id="GO:0051304">
    <property type="term" value="P:chromosome separation"/>
    <property type="evidence" value="ECO:0007669"/>
    <property type="project" value="InterPro"/>
</dbReference>
<dbReference type="Pfam" id="PF04079">
    <property type="entry name" value="SMC_ScpB"/>
    <property type="match status" value="1"/>
</dbReference>
<evidence type="ECO:0000256" key="3">
    <source>
        <dbReference type="ARBA" id="ARBA00022829"/>
    </source>
</evidence>
<keyword evidence="2" id="KW-0132">Cell division</keyword>
<reference evidence="6 7" key="1">
    <citation type="submission" date="2019-07" db="EMBL/GenBank/DDBJ databases">
        <title>Tomitella cavernea sp. nov., an actinomycete isolated from soil.</title>
        <authorList>
            <person name="Cheng J."/>
        </authorList>
    </citation>
    <scope>NUCLEOTIDE SEQUENCE [LARGE SCALE GENOMIC DNA]</scope>
    <source>
        <strain evidence="6 7">HY188</strain>
    </source>
</reference>
<dbReference type="Gene3D" id="1.10.10.10">
    <property type="entry name" value="Winged helix-like DNA-binding domain superfamily/Winged helix DNA-binding domain"/>
    <property type="match status" value="2"/>
</dbReference>
<dbReference type="InterPro" id="IPR036390">
    <property type="entry name" value="WH_DNA-bd_sf"/>
</dbReference>
<feature type="compositionally biased region" description="Gly residues" evidence="5">
    <location>
        <begin position="1"/>
        <end position="15"/>
    </location>
</feature>
<name>A0A516X3T5_9ACTN</name>
<proteinExistence type="predicted"/>
<gene>
    <name evidence="6" type="primary">scpB</name>
    <name evidence="6" type="ORF">FO059_08205</name>
</gene>
<dbReference type="EMBL" id="CP041765">
    <property type="protein sequence ID" value="QDQ97311.1"/>
    <property type="molecule type" value="Genomic_DNA"/>
</dbReference>
<dbReference type="OrthoDB" id="9806226at2"/>
<evidence type="ECO:0000256" key="5">
    <source>
        <dbReference type="SAM" id="MobiDB-lite"/>
    </source>
</evidence>
<sequence length="233" mass="25096">MTTAGDAGGTDGAGGADADAAPLTDERVDAIIESLLLVADSPVPAEVFADVLDVPQARAEERLASISRRYDDTGGGMDLRFTGDGWRLFTRTENAPYVERLLLDGTRATLTRAALETLAVIAYRQPVTRTRVAAVRGVNADGVMRTLVARGLITEAGPDPETRGTLYTTTGLFLERLGLDSLEDLPPLAPLLPDEDVIEYIGDNLDDDPRVMRMHARSSSTEENTTEIDVDEH</sequence>
<dbReference type="AlphaFoldDB" id="A0A516X3T5"/>
<keyword evidence="4" id="KW-0131">Cell cycle</keyword>
<dbReference type="PANTHER" id="PTHR34298">
    <property type="entry name" value="SEGREGATION AND CONDENSATION PROTEIN B"/>
    <property type="match status" value="1"/>
</dbReference>
<evidence type="ECO:0000313" key="7">
    <source>
        <dbReference type="Proteomes" id="UP000317344"/>
    </source>
</evidence>
<dbReference type="RefSeq" id="WP_143907870.1">
    <property type="nucleotide sequence ID" value="NZ_CP041765.1"/>
</dbReference>
<protein>
    <submittedName>
        <fullName evidence="6">SMC-Scp complex subunit ScpB</fullName>
    </submittedName>
</protein>
<keyword evidence="3" id="KW-0159">Chromosome partition</keyword>
<keyword evidence="7" id="KW-1185">Reference proteome</keyword>
<accession>A0A516X3T5</accession>
<keyword evidence="1" id="KW-0963">Cytoplasm</keyword>
<dbReference type="KEGG" id="toy:FO059_08205"/>
<reference evidence="6 7" key="2">
    <citation type="submission" date="2019-07" db="EMBL/GenBank/DDBJ databases">
        <authorList>
            <person name="Huang Y."/>
        </authorList>
    </citation>
    <scope>NUCLEOTIDE SEQUENCE [LARGE SCALE GENOMIC DNA]</scope>
    <source>
        <strain evidence="6 7">HY188</strain>
    </source>
</reference>
<dbReference type="PANTHER" id="PTHR34298:SF2">
    <property type="entry name" value="SEGREGATION AND CONDENSATION PROTEIN B"/>
    <property type="match status" value="1"/>
</dbReference>
<dbReference type="InterPro" id="IPR005234">
    <property type="entry name" value="ScpB_csome_segregation"/>
</dbReference>
<dbReference type="SUPFAM" id="SSF46785">
    <property type="entry name" value="Winged helix' DNA-binding domain"/>
    <property type="match status" value="2"/>
</dbReference>
<dbReference type="NCBIfam" id="TIGR00281">
    <property type="entry name" value="SMC-Scp complex subunit ScpB"/>
    <property type="match status" value="1"/>
</dbReference>
<dbReference type="Proteomes" id="UP000317344">
    <property type="component" value="Chromosome"/>
</dbReference>
<organism evidence="6 7">
    <name type="scientific">Tomitella fengzijianii</name>
    <dbReference type="NCBI Taxonomy" id="2597660"/>
    <lineage>
        <taxon>Bacteria</taxon>
        <taxon>Bacillati</taxon>
        <taxon>Actinomycetota</taxon>
        <taxon>Actinomycetes</taxon>
        <taxon>Mycobacteriales</taxon>
        <taxon>Tomitella</taxon>
    </lineage>
</organism>
<dbReference type="InterPro" id="IPR036388">
    <property type="entry name" value="WH-like_DNA-bd_sf"/>
</dbReference>
<evidence type="ECO:0000256" key="4">
    <source>
        <dbReference type="ARBA" id="ARBA00023306"/>
    </source>
</evidence>
<evidence type="ECO:0000256" key="1">
    <source>
        <dbReference type="ARBA" id="ARBA00022490"/>
    </source>
</evidence>